<evidence type="ECO:0000313" key="1">
    <source>
        <dbReference type="EMBL" id="GAB58338.1"/>
    </source>
</evidence>
<dbReference type="OrthoDB" id="9787293at2"/>
<name>I1DWB0_9GAMM</name>
<proteinExistence type="predicted"/>
<accession>I1DWB0</accession>
<dbReference type="PANTHER" id="PTHR12526">
    <property type="entry name" value="GLYCOSYLTRANSFERASE"/>
    <property type="match status" value="1"/>
</dbReference>
<dbReference type="SUPFAM" id="SSF53756">
    <property type="entry name" value="UDP-Glycosyltransferase/glycogen phosphorylase"/>
    <property type="match status" value="1"/>
</dbReference>
<dbReference type="Proteomes" id="UP000004374">
    <property type="component" value="Unassembled WGS sequence"/>
</dbReference>
<organism evidence="1 2">
    <name type="scientific">Rheinheimera nanhaiensis E407-8</name>
    <dbReference type="NCBI Taxonomy" id="562729"/>
    <lineage>
        <taxon>Bacteria</taxon>
        <taxon>Pseudomonadati</taxon>
        <taxon>Pseudomonadota</taxon>
        <taxon>Gammaproteobacteria</taxon>
        <taxon>Chromatiales</taxon>
        <taxon>Chromatiaceae</taxon>
        <taxon>Rheinheimera</taxon>
    </lineage>
</organism>
<protein>
    <recommendedName>
        <fullName evidence="3">Glycosyltransferase</fullName>
    </recommendedName>
</protein>
<dbReference type="RefSeq" id="WP_008219943.1">
    <property type="nucleotide sequence ID" value="NZ_BAFK01000006.1"/>
</dbReference>
<evidence type="ECO:0000313" key="2">
    <source>
        <dbReference type="Proteomes" id="UP000004374"/>
    </source>
</evidence>
<reference evidence="1 2" key="1">
    <citation type="journal article" date="2012" name="J. Bacteriol.">
        <title>Genome Sequence of the Protease-Producing Bacterium Rheinheimera nanhaiensis E407-8T, Isolated from Deep-Sea Sediment of the South China Sea.</title>
        <authorList>
            <person name="Zhang X.-Y."/>
            <person name="Zhang Y.-J."/>
            <person name="Qin Q.-L."/>
            <person name="Xie B.-B."/>
            <person name="Chen X.-L."/>
            <person name="Zhou B.-C."/>
            <person name="Zhang Y.-Z."/>
        </authorList>
    </citation>
    <scope>NUCLEOTIDE SEQUENCE [LARGE SCALE GENOMIC DNA]</scope>
    <source>
        <strain evidence="1 2">E407-8</strain>
    </source>
</reference>
<gene>
    <name evidence="1" type="ORF">RNAN_1310</name>
</gene>
<keyword evidence="2" id="KW-1185">Reference proteome</keyword>
<dbReference type="EMBL" id="BAFK01000006">
    <property type="protein sequence ID" value="GAB58338.1"/>
    <property type="molecule type" value="Genomic_DNA"/>
</dbReference>
<sequence length="382" mass="43532">MKKILIVAPYCSLPSEPYFNRFLYLAQQMAGLYEVTLVTSKFRHFDKAHRGDVGFSTFRICLIDEPGYKSNVSFNRLISHRVFINGFKSWLNENFDFDLVYSAYPLIETNVILGKLKKEKNFKLVVDVQDIWPESISSAIPLVDYISPQYLPFSSKANKAYASADGLVAVSKTYMDRARVANKHALSEVVYIGSDFELIRNAVPKVKDKAKFLLVYIGTLSYSYDVETIIRAVNALVANGYPIEFHIFGGGGFEANLKKVAKDGVVFHGFMNIREVYSFMKGCDVAVNCLSSAAKQSVTNKLSDFMSVGIPILNSQRNEEVLELLQGKDHENYISGDFKDATDKILSMYNRRLELNFKPDIRFDREVEYKKIFNLVEEMLRM</sequence>
<dbReference type="STRING" id="562729.RNAN_1310"/>
<dbReference type="Pfam" id="PF13692">
    <property type="entry name" value="Glyco_trans_1_4"/>
    <property type="match status" value="1"/>
</dbReference>
<dbReference type="AlphaFoldDB" id="I1DWB0"/>
<comment type="caution">
    <text evidence="1">The sequence shown here is derived from an EMBL/GenBank/DDBJ whole genome shotgun (WGS) entry which is preliminary data.</text>
</comment>
<dbReference type="Gene3D" id="3.40.50.2000">
    <property type="entry name" value="Glycogen Phosphorylase B"/>
    <property type="match status" value="2"/>
</dbReference>
<evidence type="ECO:0008006" key="3">
    <source>
        <dbReference type="Google" id="ProtNLM"/>
    </source>
</evidence>